<accession>A0A9W6JBX8</accession>
<feature type="transmembrane region" description="Helical" evidence="8">
    <location>
        <begin position="249"/>
        <end position="267"/>
    </location>
</feature>
<evidence type="ECO:0000256" key="3">
    <source>
        <dbReference type="ARBA" id="ARBA00022475"/>
    </source>
</evidence>
<comment type="caution">
    <text evidence="10">The sequence shown here is derived from an EMBL/GenBank/DDBJ whole genome shotgun (WGS) entry which is preliminary data.</text>
</comment>
<protein>
    <submittedName>
        <fullName evidence="10">ABC transporter permease</fullName>
    </submittedName>
</protein>
<dbReference type="AlphaFoldDB" id="A0A9W6JBX8"/>
<sequence>MTLALSGTPRAASASGSLLLRAAAGAVVLLVLLPLLALGWTALKGSGDLWPHLLANVIPHALLETTLLVAGVGAVVGVIGTGTAWLVAVCRFPGRGVFEWALLLPLAIPTYIQAFVYVDAVHPLGPIPTLIRTSFGLRPRDLWLPEVRSLPGCIILLGLVLYPYVYLSARAAFLVQTASVLDAARTLGAGAGEAFFRIALPLARPAIAVGVTLALMETVNDIGASEFLGVQTLTLSIYSTWLNRSSLPGAAQIALCMLVIMFALVLLERWGRRKLKTGNIGDRARPPARRALSPGAAGLAFLACLLPVLLGFVLPAGHLALTAWKRVSFHGVSETILVETVNTALFAALGTGLALLLGFAVVVALRTGALRSSLALRLAGLGYAVPGTVLAVGLLVPLAGFDNLVSHLSQQVTGVSTGLLLSGSGAALIIAYVIRFLAIPVGGLEAGYGKIGSTLDMAARSLGERPGGVVRLIHLPMLRPALGAAALLVFVDCMKELPATLMLRPLNFETLASHVYAEAARGTYEDGALAALLIVLVGLVPVILLARLSRPRQG</sequence>
<dbReference type="FunFam" id="1.10.3720.10:FF:000088">
    <property type="entry name" value="Iron(III) ABC transporter, permease protein"/>
    <property type="match status" value="1"/>
</dbReference>
<gene>
    <name evidence="10" type="primary">fbpA3</name>
    <name evidence="10" type="ORF">GCM10017643_43000</name>
</gene>
<feature type="transmembrane region" description="Helical" evidence="8">
    <location>
        <begin position="344"/>
        <end position="366"/>
    </location>
</feature>
<reference evidence="10" key="2">
    <citation type="submission" date="2023-01" db="EMBL/GenBank/DDBJ databases">
        <authorList>
            <person name="Sun Q."/>
            <person name="Evtushenko L."/>
        </authorList>
    </citation>
    <scope>NUCLEOTIDE SEQUENCE</scope>
    <source>
        <strain evidence="10">VKM B-2484</strain>
    </source>
</reference>
<keyword evidence="6 8" id="KW-1133">Transmembrane helix</keyword>
<feature type="transmembrane region" description="Helical" evidence="8">
    <location>
        <begin position="378"/>
        <end position="399"/>
    </location>
</feature>
<feature type="transmembrane region" description="Helical" evidence="8">
    <location>
        <begin position="18"/>
        <end position="42"/>
    </location>
</feature>
<keyword evidence="2 8" id="KW-0813">Transport</keyword>
<evidence type="ECO:0000256" key="2">
    <source>
        <dbReference type="ARBA" id="ARBA00022448"/>
    </source>
</evidence>
<dbReference type="PANTHER" id="PTHR43357">
    <property type="entry name" value="INNER MEMBRANE ABC TRANSPORTER PERMEASE PROTEIN YDCV"/>
    <property type="match status" value="1"/>
</dbReference>
<evidence type="ECO:0000313" key="11">
    <source>
        <dbReference type="Proteomes" id="UP001143370"/>
    </source>
</evidence>
<dbReference type="Pfam" id="PF00528">
    <property type="entry name" value="BPD_transp_1"/>
    <property type="match status" value="1"/>
</dbReference>
<organism evidence="10 11">
    <name type="scientific">Ancylobacter dichloromethanicus</name>
    <dbReference type="NCBI Taxonomy" id="518825"/>
    <lineage>
        <taxon>Bacteria</taxon>
        <taxon>Pseudomonadati</taxon>
        <taxon>Pseudomonadota</taxon>
        <taxon>Alphaproteobacteria</taxon>
        <taxon>Hyphomicrobiales</taxon>
        <taxon>Xanthobacteraceae</taxon>
        <taxon>Ancylobacter</taxon>
    </lineage>
</organism>
<feature type="transmembrane region" description="Helical" evidence="8">
    <location>
        <begin position="100"/>
        <end position="118"/>
    </location>
</feature>
<evidence type="ECO:0000256" key="8">
    <source>
        <dbReference type="RuleBase" id="RU363032"/>
    </source>
</evidence>
<comment type="subcellular location">
    <subcellularLocation>
        <location evidence="1">Cell inner membrane</location>
        <topology evidence="1">Multi-pass membrane protein</topology>
    </subcellularLocation>
    <subcellularLocation>
        <location evidence="8">Cell membrane</location>
        <topology evidence="8">Multi-pass membrane protein</topology>
    </subcellularLocation>
</comment>
<proteinExistence type="inferred from homology"/>
<dbReference type="Gene3D" id="1.10.3720.10">
    <property type="entry name" value="MetI-like"/>
    <property type="match status" value="2"/>
</dbReference>
<evidence type="ECO:0000256" key="4">
    <source>
        <dbReference type="ARBA" id="ARBA00022519"/>
    </source>
</evidence>
<dbReference type="RefSeq" id="WP_213368858.1">
    <property type="nucleotide sequence ID" value="NZ_BSFJ01000035.1"/>
</dbReference>
<dbReference type="EMBL" id="BSFJ01000035">
    <property type="protein sequence ID" value="GLK74182.1"/>
    <property type="molecule type" value="Genomic_DNA"/>
</dbReference>
<evidence type="ECO:0000256" key="5">
    <source>
        <dbReference type="ARBA" id="ARBA00022692"/>
    </source>
</evidence>
<dbReference type="Proteomes" id="UP001143370">
    <property type="component" value="Unassembled WGS sequence"/>
</dbReference>
<feature type="transmembrane region" description="Helical" evidence="8">
    <location>
        <begin position="62"/>
        <end position="88"/>
    </location>
</feature>
<dbReference type="GO" id="GO:0055085">
    <property type="term" value="P:transmembrane transport"/>
    <property type="evidence" value="ECO:0007669"/>
    <property type="project" value="InterPro"/>
</dbReference>
<feature type="transmembrane region" description="Helical" evidence="8">
    <location>
        <begin position="194"/>
        <end position="216"/>
    </location>
</feature>
<evidence type="ECO:0000313" key="10">
    <source>
        <dbReference type="EMBL" id="GLK74182.1"/>
    </source>
</evidence>
<feature type="transmembrane region" description="Helical" evidence="8">
    <location>
        <begin position="419"/>
        <end position="448"/>
    </location>
</feature>
<evidence type="ECO:0000259" key="9">
    <source>
        <dbReference type="PROSITE" id="PS50928"/>
    </source>
</evidence>
<keyword evidence="7 8" id="KW-0472">Membrane</keyword>
<feature type="domain" description="ABC transmembrane type-1" evidence="9">
    <location>
        <begin position="62"/>
        <end position="268"/>
    </location>
</feature>
<dbReference type="SUPFAM" id="SSF161098">
    <property type="entry name" value="MetI-like"/>
    <property type="match status" value="2"/>
</dbReference>
<feature type="transmembrane region" description="Helical" evidence="8">
    <location>
        <begin position="528"/>
        <end position="548"/>
    </location>
</feature>
<name>A0A9W6JBX8_9HYPH</name>
<keyword evidence="11" id="KW-1185">Reference proteome</keyword>
<feature type="transmembrane region" description="Helical" evidence="8">
    <location>
        <begin position="469"/>
        <end position="491"/>
    </location>
</feature>
<dbReference type="InterPro" id="IPR000515">
    <property type="entry name" value="MetI-like"/>
</dbReference>
<keyword evidence="3" id="KW-1003">Cell membrane</keyword>
<dbReference type="InterPro" id="IPR035906">
    <property type="entry name" value="MetI-like_sf"/>
</dbReference>
<reference evidence="10" key="1">
    <citation type="journal article" date="2014" name="Int. J. Syst. Evol. Microbiol.">
        <title>Complete genome sequence of Corynebacterium casei LMG S-19264T (=DSM 44701T), isolated from a smear-ripened cheese.</title>
        <authorList>
            <consortium name="US DOE Joint Genome Institute (JGI-PGF)"/>
            <person name="Walter F."/>
            <person name="Albersmeier A."/>
            <person name="Kalinowski J."/>
            <person name="Ruckert C."/>
        </authorList>
    </citation>
    <scope>NUCLEOTIDE SEQUENCE</scope>
    <source>
        <strain evidence="10">VKM B-2484</strain>
    </source>
</reference>
<keyword evidence="5 8" id="KW-0812">Transmembrane</keyword>
<dbReference type="PROSITE" id="PS50928">
    <property type="entry name" value="ABC_TM1"/>
    <property type="match status" value="2"/>
</dbReference>
<feature type="domain" description="ABC transmembrane type-1" evidence="9">
    <location>
        <begin position="340"/>
        <end position="545"/>
    </location>
</feature>
<comment type="similarity">
    <text evidence="8">Belongs to the binding-protein-dependent transport system permease family.</text>
</comment>
<feature type="transmembrane region" description="Helical" evidence="8">
    <location>
        <begin position="299"/>
        <end position="324"/>
    </location>
</feature>
<evidence type="ECO:0000256" key="6">
    <source>
        <dbReference type="ARBA" id="ARBA00022989"/>
    </source>
</evidence>
<dbReference type="GO" id="GO:0005886">
    <property type="term" value="C:plasma membrane"/>
    <property type="evidence" value="ECO:0007669"/>
    <property type="project" value="UniProtKB-SubCell"/>
</dbReference>
<evidence type="ECO:0000256" key="7">
    <source>
        <dbReference type="ARBA" id="ARBA00023136"/>
    </source>
</evidence>
<dbReference type="PANTHER" id="PTHR43357:SF3">
    <property type="entry name" value="FE(3+)-TRANSPORT SYSTEM PERMEASE PROTEIN FBPB 2"/>
    <property type="match status" value="1"/>
</dbReference>
<evidence type="ECO:0000256" key="1">
    <source>
        <dbReference type="ARBA" id="ARBA00004429"/>
    </source>
</evidence>
<dbReference type="CDD" id="cd06261">
    <property type="entry name" value="TM_PBP2"/>
    <property type="match status" value="1"/>
</dbReference>
<feature type="transmembrane region" description="Helical" evidence="8">
    <location>
        <begin position="149"/>
        <end position="173"/>
    </location>
</feature>
<keyword evidence="4" id="KW-0997">Cell inner membrane</keyword>